<keyword evidence="4" id="KW-0645">Protease</keyword>
<feature type="active site" description="Proton donor/acceptor" evidence="9">
    <location>
        <position position="291"/>
    </location>
</feature>
<protein>
    <submittedName>
        <fullName evidence="11">(California timema) hypothetical protein</fullName>
    </submittedName>
</protein>
<evidence type="ECO:0000256" key="3">
    <source>
        <dbReference type="ARBA" id="ARBA00022645"/>
    </source>
</evidence>
<name>A0A7R9IX64_TIMCA</name>
<dbReference type="SMART" id="SM00631">
    <property type="entry name" value="Zn_pept"/>
    <property type="match status" value="2"/>
</dbReference>
<dbReference type="PRINTS" id="PR00765">
    <property type="entry name" value="CRBOXYPTASEA"/>
</dbReference>
<dbReference type="SUPFAM" id="SSF49464">
    <property type="entry name" value="Carboxypeptidase regulatory domain-like"/>
    <property type="match status" value="1"/>
</dbReference>
<evidence type="ECO:0000259" key="10">
    <source>
        <dbReference type="PROSITE" id="PS52035"/>
    </source>
</evidence>
<evidence type="ECO:0000256" key="1">
    <source>
        <dbReference type="ARBA" id="ARBA00001947"/>
    </source>
</evidence>
<dbReference type="InterPro" id="IPR057246">
    <property type="entry name" value="CARBOXYPEPT_ZN_1"/>
</dbReference>
<feature type="domain" description="Peptidase M14" evidence="10">
    <location>
        <begin position="24"/>
        <end position="321"/>
    </location>
</feature>
<dbReference type="Gene3D" id="3.40.630.10">
    <property type="entry name" value="Zn peptidases"/>
    <property type="match status" value="2"/>
</dbReference>
<accession>A0A7R9IX64</accession>
<keyword evidence="5" id="KW-0479">Metal-binding</keyword>
<dbReference type="PROSITE" id="PS00133">
    <property type="entry name" value="CARBOXYPEPT_ZN_2"/>
    <property type="match status" value="2"/>
</dbReference>
<keyword evidence="6" id="KW-0378">Hydrolase</keyword>
<evidence type="ECO:0000256" key="2">
    <source>
        <dbReference type="ARBA" id="ARBA00005988"/>
    </source>
</evidence>
<dbReference type="SUPFAM" id="SSF53187">
    <property type="entry name" value="Zn-dependent exopeptidases"/>
    <property type="match status" value="2"/>
</dbReference>
<dbReference type="Pfam" id="PF00246">
    <property type="entry name" value="Peptidase_M14"/>
    <property type="match status" value="2"/>
</dbReference>
<proteinExistence type="inferred from homology"/>
<dbReference type="InterPro" id="IPR008969">
    <property type="entry name" value="CarboxyPept-like_regulatory"/>
</dbReference>
<organism evidence="11">
    <name type="scientific">Timema californicum</name>
    <name type="common">California timema</name>
    <name type="synonym">Walking stick</name>
    <dbReference type="NCBI Taxonomy" id="61474"/>
    <lineage>
        <taxon>Eukaryota</taxon>
        <taxon>Metazoa</taxon>
        <taxon>Ecdysozoa</taxon>
        <taxon>Arthropoda</taxon>
        <taxon>Hexapoda</taxon>
        <taxon>Insecta</taxon>
        <taxon>Pterygota</taxon>
        <taxon>Neoptera</taxon>
        <taxon>Polyneoptera</taxon>
        <taxon>Phasmatodea</taxon>
        <taxon>Timematodea</taxon>
        <taxon>Timematoidea</taxon>
        <taxon>Timematidae</taxon>
        <taxon>Timema</taxon>
    </lineage>
</organism>
<evidence type="ECO:0000256" key="9">
    <source>
        <dbReference type="PROSITE-ProRule" id="PRU01379"/>
    </source>
</evidence>
<dbReference type="CDD" id="cd11308">
    <property type="entry name" value="Peptidase_M14NE-CP-C_like"/>
    <property type="match status" value="1"/>
</dbReference>
<evidence type="ECO:0000256" key="4">
    <source>
        <dbReference type="ARBA" id="ARBA00022670"/>
    </source>
</evidence>
<dbReference type="PROSITE" id="PS00132">
    <property type="entry name" value="CARBOXYPEPT_ZN_1"/>
    <property type="match status" value="2"/>
</dbReference>
<dbReference type="InterPro" id="IPR000834">
    <property type="entry name" value="Peptidase_M14"/>
</dbReference>
<dbReference type="PANTHER" id="PTHR11532">
    <property type="entry name" value="PROTEASE M14 CARBOXYPEPTIDASE"/>
    <property type="match status" value="1"/>
</dbReference>
<gene>
    <name evidence="11" type="ORF">TCMB3V08_LOCUS1197</name>
</gene>
<dbReference type="Gene3D" id="2.60.40.1120">
    <property type="entry name" value="Carboxypeptidase-like, regulatory domain"/>
    <property type="match status" value="1"/>
</dbReference>
<dbReference type="PROSITE" id="PS52035">
    <property type="entry name" value="PEPTIDASE_M14"/>
    <property type="match status" value="2"/>
</dbReference>
<keyword evidence="7" id="KW-0862">Zinc</keyword>
<comment type="cofactor">
    <cofactor evidence="1">
        <name>Zn(2+)</name>
        <dbReference type="ChEBI" id="CHEBI:29105"/>
    </cofactor>
</comment>
<keyword evidence="8" id="KW-0325">Glycoprotein</keyword>
<dbReference type="AlphaFoldDB" id="A0A7R9IX64"/>
<dbReference type="Pfam" id="PF13620">
    <property type="entry name" value="CarboxypepD_reg"/>
    <property type="match status" value="1"/>
</dbReference>
<comment type="similarity">
    <text evidence="2 9">Belongs to the peptidase M14 family.</text>
</comment>
<sequence length="646" mass="72377">MSSVSVNESINDIKINENFLSNQKYHHYQELADLFKNLVLRYPNLARLHSIGKSSENRDLLVLEISENVSNRKLAEPMMKFVANMHGDETVGRQLMVFLAQYLLQNYGTDNRVTTIVNSTDIFIMPSMNPDGFEESWEGNCNSRDNYIGRNNAHGVDLNRDFPDQFIDAFNNSNGLPAKQNETLALMTWIVSNPFVLSANLHGGAVVASYPYDDSASGLDCCAESPTPDNDVFRHLASVYANAHPFMKTGVACPLDTFENGITNGALWYEVKGGMQDFNYLHSNCFEVTFELSCCKYPNASNISYEWSNNKESLLRFIEAVHMGIKGVVMNNDGAGIQAAQIVIEGINHVVTTTNYGEYWRLLVPGNYQVVVTAWGYKPSNATSVTVVEGQVSWKNFTLELDSSHSDVNLNNQVEIIFHPKMDENGFATPTTFKHHSNEELKEEMNALSTNYPSITRLYSVGTSVEGRDLLVLEVSDNPGVHEPGEPEFKYVANMHGNEVVGREMLLLLLKYLCENYGTHPQVTNLINTTRIHIMPTMNPDGYQRAQEGDYGSVLGRPNANKVDLNRNFPDQYGPTRWNRKLEPETAAVMAWIKSYPFVLSANLHGGSLVANYPYDDNRSQTNGIPNPTPDDDVFKMLAKVYSNVS</sequence>
<keyword evidence="3" id="KW-0121">Carboxypeptidase</keyword>
<dbReference type="EMBL" id="OE179321">
    <property type="protein sequence ID" value="CAD7568428.1"/>
    <property type="molecule type" value="Genomic_DNA"/>
</dbReference>
<dbReference type="InterPro" id="IPR050753">
    <property type="entry name" value="Peptidase_M14_domain"/>
</dbReference>
<reference evidence="11" key="1">
    <citation type="submission" date="2020-11" db="EMBL/GenBank/DDBJ databases">
        <authorList>
            <person name="Tran Van P."/>
        </authorList>
    </citation>
    <scope>NUCLEOTIDE SEQUENCE</scope>
</reference>
<evidence type="ECO:0000313" key="11">
    <source>
        <dbReference type="EMBL" id="CAD7568428.1"/>
    </source>
</evidence>
<dbReference type="GO" id="GO:0016485">
    <property type="term" value="P:protein processing"/>
    <property type="evidence" value="ECO:0007669"/>
    <property type="project" value="TreeGrafter"/>
</dbReference>
<dbReference type="FunFam" id="3.40.630.10:FF:000020">
    <property type="entry name" value="Carboxypeptidase D"/>
    <property type="match status" value="1"/>
</dbReference>
<dbReference type="GO" id="GO:0006518">
    <property type="term" value="P:peptide metabolic process"/>
    <property type="evidence" value="ECO:0007669"/>
    <property type="project" value="TreeGrafter"/>
</dbReference>
<dbReference type="PANTHER" id="PTHR11532:SF73">
    <property type="entry name" value="CARBOXYPEPTIDASE D"/>
    <property type="match status" value="1"/>
</dbReference>
<evidence type="ECO:0000256" key="8">
    <source>
        <dbReference type="ARBA" id="ARBA00023180"/>
    </source>
</evidence>
<feature type="domain" description="Peptidase M14" evidence="10">
    <location>
        <begin position="434"/>
        <end position="646"/>
    </location>
</feature>
<evidence type="ECO:0000256" key="7">
    <source>
        <dbReference type="ARBA" id="ARBA00022833"/>
    </source>
</evidence>
<dbReference type="InterPro" id="IPR057247">
    <property type="entry name" value="CARBOXYPEPT_ZN_2"/>
</dbReference>
<comment type="caution">
    <text evidence="9">Lacks conserved residue(s) required for the propagation of feature annotation.</text>
</comment>
<dbReference type="CDD" id="cd03868">
    <property type="entry name" value="M14_CPD_I"/>
    <property type="match status" value="1"/>
</dbReference>
<dbReference type="GO" id="GO:0005615">
    <property type="term" value="C:extracellular space"/>
    <property type="evidence" value="ECO:0007669"/>
    <property type="project" value="TreeGrafter"/>
</dbReference>
<evidence type="ECO:0000256" key="5">
    <source>
        <dbReference type="ARBA" id="ARBA00022723"/>
    </source>
</evidence>
<dbReference type="GO" id="GO:0004181">
    <property type="term" value="F:metallocarboxypeptidase activity"/>
    <property type="evidence" value="ECO:0007669"/>
    <property type="project" value="InterPro"/>
</dbReference>
<dbReference type="GO" id="GO:0008270">
    <property type="term" value="F:zinc ion binding"/>
    <property type="evidence" value="ECO:0007669"/>
    <property type="project" value="InterPro"/>
</dbReference>
<evidence type="ECO:0000256" key="6">
    <source>
        <dbReference type="ARBA" id="ARBA00022801"/>
    </source>
</evidence>